<feature type="region of interest" description="Disordered" evidence="1">
    <location>
        <begin position="27"/>
        <end position="49"/>
    </location>
</feature>
<dbReference type="EMBL" id="MDHH01000002">
    <property type="protein sequence ID" value="OUE02850.1"/>
    <property type="molecule type" value="Genomic_DNA"/>
</dbReference>
<accession>A0A251XIH2</accession>
<feature type="compositionally biased region" description="Polar residues" evidence="1">
    <location>
        <begin position="27"/>
        <end position="36"/>
    </location>
</feature>
<evidence type="ECO:0000256" key="1">
    <source>
        <dbReference type="SAM" id="MobiDB-lite"/>
    </source>
</evidence>
<proteinExistence type="predicted"/>
<name>A0A251XIH2_CLAMM</name>
<protein>
    <submittedName>
        <fullName evidence="2">Uncharacterized protein</fullName>
    </submittedName>
</protein>
<dbReference type="Proteomes" id="UP000195062">
    <property type="component" value="Unassembled WGS sequence"/>
</dbReference>
<evidence type="ECO:0000313" key="2">
    <source>
        <dbReference type="EMBL" id="OUE02850.1"/>
    </source>
</evidence>
<evidence type="ECO:0000313" key="3">
    <source>
        <dbReference type="Proteomes" id="UP000195062"/>
    </source>
</evidence>
<comment type="caution">
    <text evidence="2">The sequence shown here is derived from an EMBL/GenBank/DDBJ whole genome shotgun (WGS) entry which is preliminary data.</text>
</comment>
<sequence length="96" mass="10168">MTTDGKPAWAGRGSPVAFAGKDEVMSTMRTRPSVASSPWDERSWPGKTVETGTVTARREPTGMHVIASSRYGSDSCREAGVKSGEPVVRALGAMRA</sequence>
<dbReference type="AlphaFoldDB" id="A0A251XIH2"/>
<gene>
    <name evidence="2" type="ORF">CMMCAS07_12600</name>
</gene>
<reference evidence="2 3" key="1">
    <citation type="submission" date="2016-08" db="EMBL/GenBank/DDBJ databases">
        <title>Genome sequence of Clavibacter michiganensis subsp. michiganensis strain CASJ007.</title>
        <authorList>
            <person name="Thapa S.P."/>
            <person name="Coaker G."/>
        </authorList>
    </citation>
    <scope>NUCLEOTIDE SEQUENCE [LARGE SCALE GENOMIC DNA]</scope>
    <source>
        <strain evidence="2">CASJ007</strain>
    </source>
</reference>
<organism evidence="2 3">
    <name type="scientific">Clavibacter michiganensis subsp. michiganensis</name>
    <dbReference type="NCBI Taxonomy" id="33013"/>
    <lineage>
        <taxon>Bacteria</taxon>
        <taxon>Bacillati</taxon>
        <taxon>Actinomycetota</taxon>
        <taxon>Actinomycetes</taxon>
        <taxon>Micrococcales</taxon>
        <taxon>Microbacteriaceae</taxon>
        <taxon>Clavibacter</taxon>
    </lineage>
</organism>
<keyword evidence="3" id="KW-1185">Reference proteome</keyword>